<keyword evidence="1" id="KW-0732">Signal</keyword>
<protein>
    <submittedName>
        <fullName evidence="3">Alpha/beta hydrolase</fullName>
    </submittedName>
</protein>
<feature type="chain" id="PRO_5006203724" evidence="1">
    <location>
        <begin position="21"/>
        <end position="266"/>
    </location>
</feature>
<feature type="domain" description="Serine aminopeptidase S33" evidence="2">
    <location>
        <begin position="64"/>
        <end position="196"/>
    </location>
</feature>
<proteinExistence type="predicted"/>
<dbReference type="InterPro" id="IPR029058">
    <property type="entry name" value="AB_hydrolase_fold"/>
</dbReference>
<feature type="signal peptide" evidence="1">
    <location>
        <begin position="1"/>
        <end position="20"/>
    </location>
</feature>
<dbReference type="STRING" id="452084.AR438_05210"/>
<dbReference type="GO" id="GO:0016787">
    <property type="term" value="F:hydrolase activity"/>
    <property type="evidence" value="ECO:0007669"/>
    <property type="project" value="UniProtKB-KW"/>
</dbReference>
<dbReference type="EMBL" id="LLYZ01000003">
    <property type="protein sequence ID" value="KQK26647.1"/>
    <property type="molecule type" value="Genomic_DNA"/>
</dbReference>
<dbReference type="SUPFAM" id="SSF53474">
    <property type="entry name" value="alpha/beta-Hydrolases"/>
    <property type="match status" value="1"/>
</dbReference>
<comment type="caution">
    <text evidence="3">The sequence shown here is derived from an EMBL/GenBank/DDBJ whole genome shotgun (WGS) entry which is preliminary data.</text>
</comment>
<dbReference type="RefSeq" id="WP_056012765.1">
    <property type="nucleotide sequence ID" value="NZ_LLYZ01000003.1"/>
</dbReference>
<gene>
    <name evidence="3" type="ORF">AR438_05210</name>
</gene>
<dbReference type="Gene3D" id="3.40.50.1820">
    <property type="entry name" value="alpha/beta hydrolase"/>
    <property type="match status" value="1"/>
</dbReference>
<name>A0A0Q3HUX7_9FLAO</name>
<reference evidence="3 4" key="1">
    <citation type="submission" date="2015-10" db="EMBL/GenBank/DDBJ databases">
        <title>Chryseobacterium aquaticum genome.</title>
        <authorList>
            <person name="Newman J.D."/>
            <person name="Ferguson M.B."/>
            <person name="Miller J.R."/>
        </authorList>
    </citation>
    <scope>NUCLEOTIDE SEQUENCE [LARGE SCALE GENOMIC DNA]</scope>
    <source>
        <strain evidence="3 4">KCTC 12483</strain>
    </source>
</reference>
<dbReference type="Proteomes" id="UP000051682">
    <property type="component" value="Unassembled WGS sequence"/>
</dbReference>
<accession>A0A0Q3HUX7</accession>
<sequence length="266" mass="29648">MKTKAVITFLFVILTQFCNAQLDDKFYQPSKQLKPIENLKYEEIAFPVDQDTITAIVLKPVSAKPKATILFFHGAGGNVSTYIFMTKPLVEDGFQVVMVDFRGYGKSTGIPTHINVAEDGQKFFDFISQRQDVKNTKIIVYGASLGSQISAHLARKNKDKISGLVIDGGMSSFADIAAIFAPQFKDMIAKMLSSVYAAKEDVKFTEGLPKLFVYSKDDKTVPFSQGEEVYQNASEPKQFFEFTADHLNAIKEKPTELLKAIESLLK</sequence>
<organism evidence="3 4">
    <name type="scientific">Chryseobacterium aquaticum</name>
    <dbReference type="NCBI Taxonomy" id="452084"/>
    <lineage>
        <taxon>Bacteria</taxon>
        <taxon>Pseudomonadati</taxon>
        <taxon>Bacteroidota</taxon>
        <taxon>Flavobacteriia</taxon>
        <taxon>Flavobacteriales</taxon>
        <taxon>Weeksellaceae</taxon>
        <taxon>Chryseobacterium group</taxon>
        <taxon>Chryseobacterium</taxon>
    </lineage>
</organism>
<dbReference type="Pfam" id="PF12146">
    <property type="entry name" value="Hydrolase_4"/>
    <property type="match status" value="1"/>
</dbReference>
<dbReference type="PANTHER" id="PTHR12277">
    <property type="entry name" value="ALPHA/BETA HYDROLASE DOMAIN-CONTAINING PROTEIN"/>
    <property type="match status" value="1"/>
</dbReference>
<keyword evidence="4" id="KW-1185">Reference proteome</keyword>
<evidence type="ECO:0000313" key="4">
    <source>
        <dbReference type="Proteomes" id="UP000051682"/>
    </source>
</evidence>
<dbReference type="AlphaFoldDB" id="A0A0Q3HUX7"/>
<dbReference type="OrthoDB" id="9777090at2"/>
<keyword evidence="3" id="KW-0378">Hydrolase</keyword>
<evidence type="ECO:0000256" key="1">
    <source>
        <dbReference type="SAM" id="SignalP"/>
    </source>
</evidence>
<dbReference type="PANTHER" id="PTHR12277:SF81">
    <property type="entry name" value="PROTEIN ABHD13"/>
    <property type="match status" value="1"/>
</dbReference>
<evidence type="ECO:0000259" key="2">
    <source>
        <dbReference type="Pfam" id="PF12146"/>
    </source>
</evidence>
<dbReference type="InterPro" id="IPR022742">
    <property type="entry name" value="Hydrolase_4"/>
</dbReference>
<evidence type="ECO:0000313" key="3">
    <source>
        <dbReference type="EMBL" id="KQK26647.1"/>
    </source>
</evidence>